<evidence type="ECO:0000256" key="7">
    <source>
        <dbReference type="ARBA" id="ARBA00029456"/>
    </source>
</evidence>
<keyword evidence="6" id="KW-0282">Flagellum</keyword>
<dbReference type="Proteomes" id="UP000035682">
    <property type="component" value="Unplaced"/>
</dbReference>
<organism evidence="13">
    <name type="scientific">Strongyloides ratti</name>
    <name type="common">Parasitic roundworm</name>
    <dbReference type="NCBI Taxonomy" id="34506"/>
    <lineage>
        <taxon>Eukaryota</taxon>
        <taxon>Metazoa</taxon>
        <taxon>Ecdysozoa</taxon>
        <taxon>Nematoda</taxon>
        <taxon>Chromadorea</taxon>
        <taxon>Rhabditida</taxon>
        <taxon>Tylenchina</taxon>
        <taxon>Panagrolaimomorpha</taxon>
        <taxon>Strongyloidoidea</taxon>
        <taxon>Strongyloididae</taxon>
        <taxon>Strongyloides</taxon>
    </lineage>
</organism>
<proteinExistence type="inferred from homology"/>
<dbReference type="GO" id="GO:0031514">
    <property type="term" value="C:motile cilium"/>
    <property type="evidence" value="ECO:0007669"/>
    <property type="project" value="UniProtKB-SubCell"/>
</dbReference>
<dbReference type="GeneID" id="36384142"/>
<evidence type="ECO:0000256" key="6">
    <source>
        <dbReference type="ARBA" id="ARBA00022846"/>
    </source>
</evidence>
<evidence type="ECO:0000313" key="14">
    <source>
        <dbReference type="Proteomes" id="UP000035682"/>
    </source>
</evidence>
<gene>
    <name evidence="13 15 16" type="ORF">SRAE_X000108400</name>
</gene>
<protein>
    <recommendedName>
        <fullName evidence="8">Cilia- and flagella-associated protein 52</fullName>
    </recommendedName>
</protein>
<accession>A0A090KPN5</accession>
<sequence length="338" mass="37859">MFHVVKEAILTHGNPSCFSKNLSTFFNEDENETLGCVVSKNVVQVIKWDENDEMTLYDPICVKKNAVDKNIIVTQAALVFPDSRNSPVVVVCTCQSIIIYDAKNGKSMLTTALPEGNEEFSKYSFGKGITYTDNNIYVGTDKGDIIYIYCSSDSSFSVKKSIIEHRHPIMDLATCKFDLLTVSCDTSGLVCVWTKNFKSQKCKILTNLKINVINILRKHVICGTFSGQCFFYSIFTGELKAEVNCNCRAINAISVAPESAYILIAGEDGVMTVWKLHTRKPEPFQVEWRYNEIVENSIIVGADFANGRGNVFVVACYDDPKIRLFRIAKKQPPIVKSK</sequence>
<name>A0A090KPN5_STRRB</name>
<comment type="similarity">
    <text evidence="7">Belongs to the CFAP52 family.</text>
</comment>
<dbReference type="CTD" id="36384142"/>
<evidence type="ECO:0000313" key="16">
    <source>
        <dbReference type="WormBase" id="SRAE_X000108400"/>
    </source>
</evidence>
<keyword evidence="3" id="KW-0963">Cytoplasm</keyword>
<keyword evidence="6" id="KW-0969">Cilium</keyword>
<dbReference type="Gene3D" id="2.130.10.10">
    <property type="entry name" value="YVTN repeat-like/Quinoprotein amine dehydrogenase"/>
    <property type="match status" value="2"/>
</dbReference>
<evidence type="ECO:0000256" key="11">
    <source>
        <dbReference type="PROSITE-ProRule" id="PRU00221"/>
    </source>
</evidence>
<dbReference type="EMBL" id="LN609396">
    <property type="protein sequence ID" value="CEF59334.1"/>
    <property type="molecule type" value="Genomic_DNA"/>
</dbReference>
<dbReference type="SMART" id="SM00320">
    <property type="entry name" value="WD40"/>
    <property type="match status" value="2"/>
</dbReference>
<keyword evidence="14" id="KW-1185">Reference proteome</keyword>
<dbReference type="InterPro" id="IPR001680">
    <property type="entry name" value="WD40_rpt"/>
</dbReference>
<evidence type="ECO:0000259" key="12">
    <source>
        <dbReference type="Pfam" id="PF21031"/>
    </source>
</evidence>
<dbReference type="OrthoDB" id="756370at2759"/>
<evidence type="ECO:0000256" key="3">
    <source>
        <dbReference type="ARBA" id="ARBA00022490"/>
    </source>
</evidence>
<comment type="subcellular location">
    <subcellularLocation>
        <location evidence="1">Cell projection</location>
        <location evidence="1">Cilium</location>
        <location evidence="1">Flagellum</location>
    </subcellularLocation>
    <subcellularLocation>
        <location evidence="2">Cytoplasm</location>
    </subcellularLocation>
</comment>
<feature type="domain" description="WD repeat-containing protein 54 beta-propeller" evidence="12">
    <location>
        <begin position="9"/>
        <end position="325"/>
    </location>
</feature>
<evidence type="ECO:0000256" key="1">
    <source>
        <dbReference type="ARBA" id="ARBA00004230"/>
    </source>
</evidence>
<reference evidence="13" key="2">
    <citation type="submission" date="2014-09" db="EMBL/GenBank/DDBJ databases">
        <authorList>
            <person name="Aslett A.Martin."/>
        </authorList>
    </citation>
    <scope>NUCLEOTIDE SEQUENCE</scope>
    <source>
        <strain evidence="13">ED321 Heterogonic</strain>
    </source>
</reference>
<dbReference type="RefSeq" id="XP_024498545.1">
    <property type="nucleotide sequence ID" value="XM_024653362.1"/>
</dbReference>
<dbReference type="Pfam" id="PF21031">
    <property type="entry name" value="WDR54"/>
    <property type="match status" value="1"/>
</dbReference>
<dbReference type="InterPro" id="IPR049546">
    <property type="entry name" value="WDR54_beta_prop"/>
</dbReference>
<evidence type="ECO:0000256" key="4">
    <source>
        <dbReference type="ARBA" id="ARBA00022574"/>
    </source>
</evidence>
<reference evidence="15" key="3">
    <citation type="submission" date="2020-12" db="UniProtKB">
        <authorList>
            <consortium name="WormBaseParasite"/>
        </authorList>
    </citation>
    <scope>IDENTIFICATION</scope>
</reference>
<evidence type="ECO:0000313" key="13">
    <source>
        <dbReference type="EMBL" id="CEF59334.1"/>
    </source>
</evidence>
<evidence type="ECO:0000256" key="5">
    <source>
        <dbReference type="ARBA" id="ARBA00022737"/>
    </source>
</evidence>
<dbReference type="OMA" id="FFNEDEN"/>
<dbReference type="AlphaFoldDB" id="A0A090KPN5"/>
<comment type="function">
    <text evidence="9">Microtubule inner protein (MIP) part of the dynein-decorated doublet microtubules (DMTs) in cilia axoneme. Important for proper ciliary and flagellar beating. May act in cooperation with CFAP45 and axonemal dynein subunit DNAH11. May play a role in cell growth and/or survival.</text>
</comment>
<keyword evidence="4 11" id="KW-0853">WD repeat</keyword>
<evidence type="ECO:0000256" key="10">
    <source>
        <dbReference type="ARBA" id="ARBA00047117"/>
    </source>
</evidence>
<comment type="subunit">
    <text evidence="10">Microtubule inner protein component of sperm flagellar doublet microtubules. Interacts with BRCA2. Interacts with the CCT chaperonin complex. Interacts with HSP70. Interacts with AK8. Interacts with CFAP45. Interacts with DNAI1. Interacts with IQDC.</text>
</comment>
<keyword evidence="5" id="KW-0677">Repeat</keyword>
<reference evidence="14" key="1">
    <citation type="submission" date="2014-09" db="EMBL/GenBank/DDBJ databases">
        <authorList>
            <person name="Martin A.A."/>
        </authorList>
    </citation>
    <scope>NUCLEOTIDE SEQUENCE</scope>
    <source>
        <strain evidence="14">ED321</strain>
    </source>
</reference>
<dbReference type="WormBase" id="SRAE_X000108400">
    <property type="protein sequence ID" value="SRP06917"/>
    <property type="gene ID" value="WBGene00266648"/>
</dbReference>
<dbReference type="InterPro" id="IPR050630">
    <property type="entry name" value="WD_repeat_EMAP"/>
</dbReference>
<evidence type="ECO:0000256" key="9">
    <source>
        <dbReference type="ARBA" id="ARBA00046056"/>
    </source>
</evidence>
<feature type="repeat" description="WD" evidence="11">
    <location>
        <begin position="243"/>
        <end position="278"/>
    </location>
</feature>
<dbReference type="WBParaSite" id="SRAE_X000108400.1">
    <property type="protein sequence ID" value="SRAE_X000108400.1"/>
    <property type="gene ID" value="WBGene00266648"/>
</dbReference>
<dbReference type="PROSITE" id="PS50082">
    <property type="entry name" value="WD_REPEATS_2"/>
    <property type="match status" value="1"/>
</dbReference>
<dbReference type="PANTHER" id="PTHR13720">
    <property type="entry name" value="WD-40 REPEAT PROTEIN"/>
    <property type="match status" value="1"/>
</dbReference>
<dbReference type="InterPro" id="IPR015943">
    <property type="entry name" value="WD40/YVTN_repeat-like_dom_sf"/>
</dbReference>
<evidence type="ECO:0000256" key="2">
    <source>
        <dbReference type="ARBA" id="ARBA00004496"/>
    </source>
</evidence>
<evidence type="ECO:0000313" key="15">
    <source>
        <dbReference type="WBParaSite" id="SRAE_X000108400.1"/>
    </source>
</evidence>
<dbReference type="SUPFAM" id="SSF50978">
    <property type="entry name" value="WD40 repeat-like"/>
    <property type="match status" value="1"/>
</dbReference>
<dbReference type="InterPro" id="IPR036322">
    <property type="entry name" value="WD40_repeat_dom_sf"/>
</dbReference>
<dbReference type="PANTHER" id="PTHR13720:SF14">
    <property type="entry name" value="CILIA- AND FLAGELLA-ASSOCIATED PROTEIN 52"/>
    <property type="match status" value="1"/>
</dbReference>
<keyword evidence="6" id="KW-0966">Cell projection</keyword>
<dbReference type="GO" id="GO:0005930">
    <property type="term" value="C:axoneme"/>
    <property type="evidence" value="ECO:0007669"/>
    <property type="project" value="UniProtKB-ARBA"/>
</dbReference>
<evidence type="ECO:0000256" key="8">
    <source>
        <dbReference type="ARBA" id="ARBA00029552"/>
    </source>
</evidence>